<evidence type="ECO:0000256" key="1">
    <source>
        <dbReference type="ARBA" id="ARBA00022695"/>
    </source>
</evidence>
<dbReference type="OrthoDB" id="7691805at2759"/>
<keyword evidence="9" id="KW-0808">Transferase</keyword>
<keyword evidence="3" id="KW-0479">Metal-binding</keyword>
<dbReference type="InterPro" id="IPR039537">
    <property type="entry name" value="Retrotran_Ty1/copia-like"/>
</dbReference>
<keyword evidence="2" id="KW-0540">Nuclease</keyword>
<keyword evidence="1" id="KW-0548">Nucleotidyltransferase</keyword>
<name>A0A0C2XFB4_HEBCY</name>
<dbReference type="PANTHER" id="PTHR42648">
    <property type="entry name" value="TRANSPOSASE, PUTATIVE-RELATED"/>
    <property type="match status" value="1"/>
</dbReference>
<dbReference type="GO" id="GO:0006310">
    <property type="term" value="P:DNA recombination"/>
    <property type="evidence" value="ECO:0007669"/>
    <property type="project" value="UniProtKB-KW"/>
</dbReference>
<feature type="non-terminal residue" evidence="12">
    <location>
        <position position="166"/>
    </location>
</feature>
<evidence type="ECO:0000256" key="6">
    <source>
        <dbReference type="ARBA" id="ARBA00022842"/>
    </source>
</evidence>
<dbReference type="Proteomes" id="UP000053424">
    <property type="component" value="Unassembled WGS sequence"/>
</dbReference>
<evidence type="ECO:0000256" key="7">
    <source>
        <dbReference type="ARBA" id="ARBA00022908"/>
    </source>
</evidence>
<dbReference type="HOGENOM" id="CLU_102301_4_0_1"/>
<evidence type="ECO:0000256" key="2">
    <source>
        <dbReference type="ARBA" id="ARBA00022722"/>
    </source>
</evidence>
<dbReference type="PANTHER" id="PTHR42648:SF11">
    <property type="entry name" value="TRANSPOSON TY4-P GAG-POL POLYPROTEIN"/>
    <property type="match status" value="1"/>
</dbReference>
<dbReference type="GO" id="GO:0046872">
    <property type="term" value="F:metal ion binding"/>
    <property type="evidence" value="ECO:0007669"/>
    <property type="project" value="UniProtKB-KW"/>
</dbReference>
<dbReference type="GO" id="GO:0003964">
    <property type="term" value="F:RNA-directed DNA polymerase activity"/>
    <property type="evidence" value="ECO:0007669"/>
    <property type="project" value="UniProtKB-KW"/>
</dbReference>
<keyword evidence="13" id="KW-1185">Reference proteome</keyword>
<keyword evidence="8" id="KW-0695">RNA-directed DNA polymerase</keyword>
<feature type="non-terminal residue" evidence="12">
    <location>
        <position position="1"/>
    </location>
</feature>
<dbReference type="GO" id="GO:0004519">
    <property type="term" value="F:endonuclease activity"/>
    <property type="evidence" value="ECO:0007669"/>
    <property type="project" value="UniProtKB-KW"/>
</dbReference>
<dbReference type="GO" id="GO:0003887">
    <property type="term" value="F:DNA-directed DNA polymerase activity"/>
    <property type="evidence" value="ECO:0007669"/>
    <property type="project" value="UniProtKB-KW"/>
</dbReference>
<keyword evidence="5" id="KW-0378">Hydrolase</keyword>
<dbReference type="EMBL" id="KN831804">
    <property type="protein sequence ID" value="KIM36598.1"/>
    <property type="molecule type" value="Genomic_DNA"/>
</dbReference>
<keyword evidence="4" id="KW-0255">Endonuclease</keyword>
<evidence type="ECO:0000313" key="12">
    <source>
        <dbReference type="EMBL" id="KIM36598.1"/>
    </source>
</evidence>
<keyword evidence="10" id="KW-0233">DNA recombination</keyword>
<proteinExistence type="predicted"/>
<evidence type="ECO:0000256" key="9">
    <source>
        <dbReference type="ARBA" id="ARBA00022932"/>
    </source>
</evidence>
<dbReference type="GO" id="GO:0015074">
    <property type="term" value="P:DNA integration"/>
    <property type="evidence" value="ECO:0007669"/>
    <property type="project" value="UniProtKB-KW"/>
</dbReference>
<evidence type="ECO:0000259" key="11">
    <source>
        <dbReference type="Pfam" id="PF13976"/>
    </source>
</evidence>
<evidence type="ECO:0000256" key="8">
    <source>
        <dbReference type="ARBA" id="ARBA00022918"/>
    </source>
</evidence>
<keyword evidence="6" id="KW-0460">Magnesium</keyword>
<dbReference type="STRING" id="686832.A0A0C2XFB4"/>
<gene>
    <name evidence="12" type="ORF">M413DRAFT_33653</name>
</gene>
<evidence type="ECO:0000313" key="13">
    <source>
        <dbReference type="Proteomes" id="UP000053424"/>
    </source>
</evidence>
<feature type="domain" description="GAG-pre-integrase" evidence="11">
    <location>
        <begin position="66"/>
        <end position="120"/>
    </location>
</feature>
<keyword evidence="7" id="KW-0229">DNA integration</keyword>
<dbReference type="AlphaFoldDB" id="A0A0C2XFB4"/>
<dbReference type="GO" id="GO:0016787">
    <property type="term" value="F:hydrolase activity"/>
    <property type="evidence" value="ECO:0007669"/>
    <property type="project" value="UniProtKB-KW"/>
</dbReference>
<reference evidence="13" key="2">
    <citation type="submission" date="2015-01" db="EMBL/GenBank/DDBJ databases">
        <title>Evolutionary Origins and Diversification of the Mycorrhizal Mutualists.</title>
        <authorList>
            <consortium name="DOE Joint Genome Institute"/>
            <consortium name="Mycorrhizal Genomics Consortium"/>
            <person name="Kohler A."/>
            <person name="Kuo A."/>
            <person name="Nagy L.G."/>
            <person name="Floudas D."/>
            <person name="Copeland A."/>
            <person name="Barry K.W."/>
            <person name="Cichocki N."/>
            <person name="Veneault-Fourrey C."/>
            <person name="LaButti K."/>
            <person name="Lindquist E.A."/>
            <person name="Lipzen A."/>
            <person name="Lundell T."/>
            <person name="Morin E."/>
            <person name="Murat C."/>
            <person name="Riley R."/>
            <person name="Ohm R."/>
            <person name="Sun H."/>
            <person name="Tunlid A."/>
            <person name="Henrissat B."/>
            <person name="Grigoriev I.V."/>
            <person name="Hibbett D.S."/>
            <person name="Martin F."/>
        </authorList>
    </citation>
    <scope>NUCLEOTIDE SEQUENCE [LARGE SCALE GENOMIC DNA]</scope>
    <source>
        <strain evidence="13">h7</strain>
    </source>
</reference>
<keyword evidence="9" id="KW-0239">DNA-directed DNA polymerase</keyword>
<accession>A0A0C2XFB4</accession>
<reference evidence="12 13" key="1">
    <citation type="submission" date="2014-04" db="EMBL/GenBank/DDBJ databases">
        <authorList>
            <consortium name="DOE Joint Genome Institute"/>
            <person name="Kuo A."/>
            <person name="Gay G."/>
            <person name="Dore J."/>
            <person name="Kohler A."/>
            <person name="Nagy L.G."/>
            <person name="Floudas D."/>
            <person name="Copeland A."/>
            <person name="Barry K.W."/>
            <person name="Cichocki N."/>
            <person name="Veneault-Fourrey C."/>
            <person name="LaButti K."/>
            <person name="Lindquist E.A."/>
            <person name="Lipzen A."/>
            <person name="Lundell T."/>
            <person name="Morin E."/>
            <person name="Murat C."/>
            <person name="Sun H."/>
            <person name="Tunlid A."/>
            <person name="Henrissat B."/>
            <person name="Grigoriev I.V."/>
            <person name="Hibbett D.S."/>
            <person name="Martin F."/>
            <person name="Nordberg H.P."/>
            <person name="Cantor M.N."/>
            <person name="Hua S.X."/>
        </authorList>
    </citation>
    <scope>NUCLEOTIDE SEQUENCE [LARGE SCALE GENOMIC DNA]</scope>
    <source>
        <strain evidence="13">h7</strain>
    </source>
</reference>
<sequence length="166" mass="18873">LHVSALRNNLLSVLYLTKYKGIDVHISGIQMDFLDHNSWLFSATINDDDIGYLGSTVDIMESVHLASTLPLDLSLWHRRLRHHNYADIKKMILQEMVDGLVLDSKAEPDPICEPCLAGKMHVNPFQSSEYRATEVLELIHSDMHHQIRTTSHGGFNYWASFVDDAS</sequence>
<evidence type="ECO:0000256" key="5">
    <source>
        <dbReference type="ARBA" id="ARBA00022801"/>
    </source>
</evidence>
<evidence type="ECO:0000256" key="4">
    <source>
        <dbReference type="ARBA" id="ARBA00022759"/>
    </source>
</evidence>
<organism evidence="12 13">
    <name type="scientific">Hebeloma cylindrosporum</name>
    <dbReference type="NCBI Taxonomy" id="76867"/>
    <lineage>
        <taxon>Eukaryota</taxon>
        <taxon>Fungi</taxon>
        <taxon>Dikarya</taxon>
        <taxon>Basidiomycota</taxon>
        <taxon>Agaricomycotina</taxon>
        <taxon>Agaricomycetes</taxon>
        <taxon>Agaricomycetidae</taxon>
        <taxon>Agaricales</taxon>
        <taxon>Agaricineae</taxon>
        <taxon>Hymenogastraceae</taxon>
        <taxon>Hebeloma</taxon>
    </lineage>
</organism>
<evidence type="ECO:0000256" key="3">
    <source>
        <dbReference type="ARBA" id="ARBA00022723"/>
    </source>
</evidence>
<evidence type="ECO:0000256" key="10">
    <source>
        <dbReference type="ARBA" id="ARBA00023172"/>
    </source>
</evidence>
<protein>
    <recommendedName>
        <fullName evidence="11">GAG-pre-integrase domain-containing protein</fullName>
    </recommendedName>
</protein>
<dbReference type="Pfam" id="PF13976">
    <property type="entry name" value="gag_pre-integrs"/>
    <property type="match status" value="1"/>
</dbReference>
<dbReference type="InterPro" id="IPR025724">
    <property type="entry name" value="GAG-pre-integrase_dom"/>
</dbReference>